<evidence type="ECO:0000256" key="10">
    <source>
        <dbReference type="ARBA" id="ARBA00047882"/>
    </source>
</evidence>
<dbReference type="InterPro" id="IPR009075">
    <property type="entry name" value="AcylCo_DH/oxidase_C"/>
</dbReference>
<feature type="signal peptide" evidence="13">
    <location>
        <begin position="1"/>
        <end position="18"/>
    </location>
</feature>
<evidence type="ECO:0000256" key="9">
    <source>
        <dbReference type="ARBA" id="ARBA00023002"/>
    </source>
</evidence>
<evidence type="ECO:0000313" key="18">
    <source>
        <dbReference type="Proteomes" id="UP000260351"/>
    </source>
</evidence>
<dbReference type="Pfam" id="PF00441">
    <property type="entry name" value="Acyl-CoA_dh_1"/>
    <property type="match status" value="1"/>
</dbReference>
<dbReference type="GO" id="GO:0070991">
    <property type="term" value="F:medium-chain fatty acyl-CoA dehydrogenase activity"/>
    <property type="evidence" value="ECO:0007669"/>
    <property type="project" value="UniProtKB-EC"/>
</dbReference>
<dbReference type="GO" id="GO:0033539">
    <property type="term" value="P:fatty acid beta-oxidation using acyl-CoA dehydrogenase"/>
    <property type="evidence" value="ECO:0007669"/>
    <property type="project" value="InterPro"/>
</dbReference>
<evidence type="ECO:0000256" key="13">
    <source>
        <dbReference type="SAM" id="SignalP"/>
    </source>
</evidence>
<keyword evidence="12" id="KW-0812">Transmembrane</keyword>
<comment type="similarity">
    <text evidence="3">Belongs to the acyl-CoA dehydrogenase family.</text>
</comment>
<dbReference type="Gene3D" id="2.40.110.10">
    <property type="entry name" value="Butyryl-CoA Dehydrogenase, subunit A, domain 2"/>
    <property type="match status" value="1"/>
</dbReference>
<keyword evidence="8" id="KW-0274">FAD</keyword>
<comment type="caution">
    <text evidence="17">The sequence shown here is derived from an EMBL/GenBank/DDBJ whole genome shotgun (WGS) entry which is preliminary data.</text>
</comment>
<protein>
    <recommendedName>
        <fullName evidence="6">Acyl-coenzyme A dehydrogenase</fullName>
        <ecNumber evidence="4">1.3.8.7</ecNumber>
        <ecNumber evidence="5">1.3.8.8</ecNumber>
    </recommendedName>
</protein>
<name>A0A3E1K9F0_9GAMM</name>
<dbReference type="GO" id="GO:0005737">
    <property type="term" value="C:cytoplasm"/>
    <property type="evidence" value="ECO:0007669"/>
    <property type="project" value="TreeGrafter"/>
</dbReference>
<evidence type="ECO:0000256" key="4">
    <source>
        <dbReference type="ARBA" id="ARBA00012033"/>
    </source>
</evidence>
<dbReference type="Proteomes" id="UP000260351">
    <property type="component" value="Unassembled WGS sequence"/>
</dbReference>
<dbReference type="InterPro" id="IPR009100">
    <property type="entry name" value="AcylCoA_DH/oxidase_NM_dom_sf"/>
</dbReference>
<dbReference type="Gene3D" id="1.20.140.10">
    <property type="entry name" value="Butyryl-CoA Dehydrogenase, subunit A, domain 3"/>
    <property type="match status" value="1"/>
</dbReference>
<dbReference type="Pfam" id="PF09317">
    <property type="entry name" value="ACDH_C"/>
    <property type="match status" value="1"/>
</dbReference>
<evidence type="ECO:0000256" key="2">
    <source>
        <dbReference type="ARBA" id="ARBA00005005"/>
    </source>
</evidence>
<dbReference type="InterPro" id="IPR046373">
    <property type="entry name" value="Acyl-CoA_Oxase/DH_mid-dom_sf"/>
</dbReference>
<evidence type="ECO:0000259" key="14">
    <source>
        <dbReference type="Pfam" id="PF00441"/>
    </source>
</evidence>
<evidence type="ECO:0000256" key="8">
    <source>
        <dbReference type="ARBA" id="ARBA00022827"/>
    </source>
</evidence>
<keyword evidence="12" id="KW-0472">Membrane</keyword>
<keyword evidence="18" id="KW-1185">Reference proteome</keyword>
<evidence type="ECO:0000256" key="6">
    <source>
        <dbReference type="ARBA" id="ARBA00020144"/>
    </source>
</evidence>
<evidence type="ECO:0000256" key="5">
    <source>
        <dbReference type="ARBA" id="ARBA00012040"/>
    </source>
</evidence>
<dbReference type="InterPro" id="IPR037069">
    <property type="entry name" value="AcylCoA_DH/ox_N_sf"/>
</dbReference>
<evidence type="ECO:0000256" key="1">
    <source>
        <dbReference type="ARBA" id="ARBA00001974"/>
    </source>
</evidence>
<organism evidence="17 18">
    <name type="scientific">Wenzhouxiangella sediminis</name>
    <dbReference type="NCBI Taxonomy" id="1792836"/>
    <lineage>
        <taxon>Bacteria</taxon>
        <taxon>Pseudomonadati</taxon>
        <taxon>Pseudomonadota</taxon>
        <taxon>Gammaproteobacteria</taxon>
        <taxon>Chromatiales</taxon>
        <taxon>Wenzhouxiangellaceae</taxon>
        <taxon>Wenzhouxiangella</taxon>
    </lineage>
</organism>
<dbReference type="PANTHER" id="PTHR48083">
    <property type="entry name" value="MEDIUM-CHAIN SPECIFIC ACYL-COA DEHYDROGENASE, MITOCHONDRIAL-RELATED"/>
    <property type="match status" value="1"/>
</dbReference>
<evidence type="ECO:0000259" key="15">
    <source>
        <dbReference type="Pfam" id="PF02771"/>
    </source>
</evidence>
<comment type="catalytic activity">
    <reaction evidence="10">
        <text>a medium-chain 2,3-saturated fatty acyl-CoA + oxidized [electron-transfer flavoprotein] + H(+) = a medium-chain (2E)-enoyl-CoA + reduced [electron-transfer flavoprotein]</text>
        <dbReference type="Rhea" id="RHEA:14477"/>
        <dbReference type="Rhea" id="RHEA-COMP:10685"/>
        <dbReference type="Rhea" id="RHEA-COMP:10686"/>
        <dbReference type="ChEBI" id="CHEBI:15378"/>
        <dbReference type="ChEBI" id="CHEBI:57692"/>
        <dbReference type="ChEBI" id="CHEBI:58307"/>
        <dbReference type="ChEBI" id="CHEBI:83723"/>
        <dbReference type="ChEBI" id="CHEBI:83726"/>
        <dbReference type="EC" id="1.3.8.7"/>
    </reaction>
</comment>
<feature type="domain" description="Acyl-CoA dehydrogenase/oxidase C-terminal" evidence="14">
    <location>
        <begin position="365"/>
        <end position="510"/>
    </location>
</feature>
<feature type="transmembrane region" description="Helical" evidence="12">
    <location>
        <begin position="46"/>
        <end position="63"/>
    </location>
</feature>
<comment type="pathway">
    <text evidence="2">Lipid metabolism; fatty acid beta-oxidation.</text>
</comment>
<dbReference type="InterPro" id="IPR050741">
    <property type="entry name" value="Acyl-CoA_dehydrogenase"/>
</dbReference>
<dbReference type="GO" id="GO:0050660">
    <property type="term" value="F:flavin adenine dinucleotide binding"/>
    <property type="evidence" value="ECO:0007669"/>
    <property type="project" value="InterPro"/>
</dbReference>
<feature type="domain" description="Acyl-CoA dehydrogenase C-terminal bacterial-type" evidence="16">
    <location>
        <begin position="519"/>
        <end position="802"/>
    </location>
</feature>
<accession>A0A3E1K9F0</accession>
<dbReference type="RefSeq" id="WP_116650374.1">
    <property type="nucleotide sequence ID" value="NZ_QUZK01000032.1"/>
</dbReference>
<dbReference type="EMBL" id="QUZK01000032">
    <property type="protein sequence ID" value="RFF30745.1"/>
    <property type="molecule type" value="Genomic_DNA"/>
</dbReference>
<evidence type="ECO:0000256" key="11">
    <source>
        <dbReference type="ARBA" id="ARBA00049247"/>
    </source>
</evidence>
<dbReference type="EC" id="1.3.8.8" evidence="5"/>
<evidence type="ECO:0000259" key="16">
    <source>
        <dbReference type="Pfam" id="PF09317"/>
    </source>
</evidence>
<evidence type="ECO:0000256" key="12">
    <source>
        <dbReference type="SAM" id="Phobius"/>
    </source>
</evidence>
<dbReference type="NCBIfam" id="NF009586">
    <property type="entry name" value="PRK13026.1"/>
    <property type="match status" value="1"/>
</dbReference>
<gene>
    <name evidence="17" type="ORF">DZC52_06775</name>
</gene>
<dbReference type="AlphaFoldDB" id="A0A3E1K9F0"/>
<keyword evidence="13" id="KW-0732">Signal</keyword>
<keyword evidence="9" id="KW-0560">Oxidoreductase</keyword>
<comment type="catalytic activity">
    <reaction evidence="11">
        <text>a long-chain 2,3-saturated fatty acyl-CoA + oxidized [electron-transfer flavoprotein] + H(+) = a long-chain (2E)-enoyl-CoA + reduced [electron-transfer flavoprotein]</text>
        <dbReference type="Rhea" id="RHEA:17721"/>
        <dbReference type="Rhea" id="RHEA-COMP:10685"/>
        <dbReference type="Rhea" id="RHEA-COMP:10686"/>
        <dbReference type="ChEBI" id="CHEBI:15378"/>
        <dbReference type="ChEBI" id="CHEBI:57692"/>
        <dbReference type="ChEBI" id="CHEBI:58307"/>
        <dbReference type="ChEBI" id="CHEBI:83721"/>
        <dbReference type="ChEBI" id="CHEBI:83727"/>
        <dbReference type="EC" id="1.3.8.8"/>
    </reaction>
</comment>
<dbReference type="SUPFAM" id="SSF56645">
    <property type="entry name" value="Acyl-CoA dehydrogenase NM domain-like"/>
    <property type="match status" value="1"/>
</dbReference>
<dbReference type="FunFam" id="1.10.540.10:FF:000004">
    <property type="entry name" value="Acyl-CoA dehydrogenase"/>
    <property type="match status" value="1"/>
</dbReference>
<feature type="transmembrane region" description="Helical" evidence="12">
    <location>
        <begin position="588"/>
        <end position="607"/>
    </location>
</feature>
<evidence type="ECO:0000256" key="3">
    <source>
        <dbReference type="ARBA" id="ARBA00009347"/>
    </source>
</evidence>
<reference evidence="17 18" key="1">
    <citation type="submission" date="2018-08" db="EMBL/GenBank/DDBJ databases">
        <title>Wenzhouxiangella salilacus sp. nov., a novel bacterium isolated from a saline lake in Xinjiang Province, China.</title>
        <authorList>
            <person name="Han S."/>
        </authorList>
    </citation>
    <scope>NUCLEOTIDE SEQUENCE [LARGE SCALE GENOMIC DNA]</scope>
    <source>
        <strain evidence="17 18">XDB06</strain>
    </source>
</reference>
<dbReference type="InterPro" id="IPR013786">
    <property type="entry name" value="AcylCoA_DH/ox_N"/>
</dbReference>
<feature type="chain" id="PRO_5017711426" description="Acyl-coenzyme A dehydrogenase" evidence="13">
    <location>
        <begin position="19"/>
        <end position="827"/>
    </location>
</feature>
<dbReference type="OrthoDB" id="9802447at2"/>
<dbReference type="CDD" id="cd00567">
    <property type="entry name" value="ACAD"/>
    <property type="match status" value="1"/>
</dbReference>
<dbReference type="PANTHER" id="PTHR48083:SF18">
    <property type="entry name" value="ACYL-COENZYME A DEHYDROGENASE"/>
    <property type="match status" value="1"/>
</dbReference>
<dbReference type="NCBIfam" id="NF007000">
    <property type="entry name" value="PRK09463.1"/>
    <property type="match status" value="1"/>
</dbReference>
<dbReference type="InterPro" id="IPR015396">
    <property type="entry name" value="FadE_C"/>
</dbReference>
<dbReference type="GO" id="GO:0004466">
    <property type="term" value="F:long-chain fatty acyl-CoA dehydrogenase activity"/>
    <property type="evidence" value="ECO:0007669"/>
    <property type="project" value="UniProtKB-EC"/>
</dbReference>
<dbReference type="InterPro" id="IPR036250">
    <property type="entry name" value="AcylCo_DH-like_C"/>
</dbReference>
<dbReference type="EC" id="1.3.8.7" evidence="4"/>
<dbReference type="UniPathway" id="UPA00659"/>
<dbReference type="FunFam" id="1.20.140.10:FF:000009">
    <property type="entry name" value="Acyl-CoA dehydrogenase"/>
    <property type="match status" value="1"/>
</dbReference>
<evidence type="ECO:0000256" key="7">
    <source>
        <dbReference type="ARBA" id="ARBA00022630"/>
    </source>
</evidence>
<feature type="domain" description="Acyl-CoA dehydrogenase/oxidase N-terminal" evidence="15">
    <location>
        <begin position="144"/>
        <end position="238"/>
    </location>
</feature>
<keyword evidence="12" id="KW-1133">Transmembrane helix</keyword>
<dbReference type="Pfam" id="PF02771">
    <property type="entry name" value="Acyl-CoA_dh_N"/>
    <property type="match status" value="1"/>
</dbReference>
<evidence type="ECO:0000313" key="17">
    <source>
        <dbReference type="EMBL" id="RFF30745.1"/>
    </source>
</evidence>
<keyword evidence="7" id="KW-0285">Flavoprotein</keyword>
<dbReference type="SUPFAM" id="SSF47203">
    <property type="entry name" value="Acyl-CoA dehydrogenase C-terminal domain-like"/>
    <property type="match status" value="1"/>
</dbReference>
<comment type="cofactor">
    <cofactor evidence="1">
        <name>FAD</name>
        <dbReference type="ChEBI" id="CHEBI:57692"/>
    </cofactor>
</comment>
<proteinExistence type="inferred from homology"/>
<sequence>MTLLLFLLALAVTGMACAYLRASAATWSIATGVVGLGFTLAGEPGWISLTLFWLLFAPIAALLNNRSWRREFITRRVLESFQNMVPTISETEQVALDAGTVGFEGELFGGNPRWSRFIKKPLHDLNTEEQAFLDGPVEELCGMIDEWEFTHYRAGTSDEVWEHLKKHKFFGMIIPKEYGGLGFSAVAHRAVLEKVGGLSSTVGSIVAVPNSLGPAELLLHYGTDEQKNHYLPKLASGDEIPCFGLTSTVAGSDATSIADYGVICKGKFNGKETLGIKLNFEKRYITLAPVATVVGLAFRLYDPDGLIGDQEDIGISVALLPADTPGMDIGRRHFPLNNPFPNGPIRGKDVFVPLDYLLGGTEYAGKGWRMLVESLSVGRAISLPSSTTGGAKAATMVTGAYARIRKQFGLPIGRFEGVEEALARMAGYTYAISALSRQTASAVDDGERPAVPGALAKYHATEMSREVIRDAMDIHGGKGIILGPKNYLGRAWEGSPIWITVEGANIMTRSLMIFGQGAIRCHPYVLKELQALQIEDEEERLVEFDKLLFAHIGHSISSATRAFVLGLSFARFAAVPGDRRTRKYYRKLSRYSAAFAYMADIAMLTYGGKLKIKEKISGRLGDALSQLYICSAMLRRFEHEARPAADQPIMAWAFHDAIYKIQRALNGVIDNYPITWVRPLLRLVVFPLGQRESAPNDRLGHKVASLLLSPSETRDRLTRGCYKTAREGYWPGIMEELLPDVIAAEPVERKLLKAERAGQISGYTYEERLEQARKKEILTEKEADLLADVRKRSMEIIATDDFDIAELQAGLTETGDAIRGTRASKAA</sequence>
<dbReference type="Gene3D" id="1.10.540.10">
    <property type="entry name" value="Acyl-CoA dehydrogenase/oxidase, N-terminal domain"/>
    <property type="match status" value="1"/>
</dbReference>